<dbReference type="PANTHER" id="PTHR45586:SF1">
    <property type="entry name" value="LIPOPOLYSACCHARIDE ASSEMBLY PROTEIN B"/>
    <property type="match status" value="1"/>
</dbReference>
<keyword evidence="1" id="KW-0677">Repeat</keyword>
<dbReference type="InterPro" id="IPR051012">
    <property type="entry name" value="CellSynth/LPSAsmb/PSIAsmb"/>
</dbReference>
<dbReference type="Pfam" id="PF14559">
    <property type="entry name" value="TPR_19"/>
    <property type="match status" value="1"/>
</dbReference>
<dbReference type="EMBL" id="WENB01000001">
    <property type="protein sequence ID" value="KAF0415170.1"/>
    <property type="molecule type" value="Genomic_DNA"/>
</dbReference>
<accession>A0A6L5A522</accession>
<evidence type="ECO:0000313" key="6">
    <source>
        <dbReference type="Proteomes" id="UP000472573"/>
    </source>
</evidence>
<dbReference type="Proteomes" id="UP000743107">
    <property type="component" value="Unassembled WGS sequence"/>
</dbReference>
<keyword evidence="2 3" id="KW-0802">TPR repeat</keyword>
<dbReference type="RefSeq" id="WP_060743605.1">
    <property type="nucleotide sequence ID" value="NZ_CP023655.1"/>
</dbReference>
<dbReference type="SUPFAM" id="SSF48452">
    <property type="entry name" value="TPR-like"/>
    <property type="match status" value="2"/>
</dbReference>
<dbReference type="SMART" id="SM00028">
    <property type="entry name" value="TPR"/>
    <property type="match status" value="7"/>
</dbReference>
<evidence type="ECO:0000313" key="7">
    <source>
        <dbReference type="Proteomes" id="UP000743107"/>
    </source>
</evidence>
<organism evidence="5 7">
    <name type="scientific">Pediococcus pentosaceus</name>
    <dbReference type="NCBI Taxonomy" id="1255"/>
    <lineage>
        <taxon>Bacteria</taxon>
        <taxon>Bacillati</taxon>
        <taxon>Bacillota</taxon>
        <taxon>Bacilli</taxon>
        <taxon>Lactobacillales</taxon>
        <taxon>Lactobacillaceae</taxon>
        <taxon>Pediococcus</taxon>
    </lineage>
</organism>
<evidence type="ECO:0000256" key="3">
    <source>
        <dbReference type="PROSITE-ProRule" id="PRU00339"/>
    </source>
</evidence>
<dbReference type="InterPro" id="IPR011990">
    <property type="entry name" value="TPR-like_helical_dom_sf"/>
</dbReference>
<dbReference type="Pfam" id="PF13432">
    <property type="entry name" value="TPR_16"/>
    <property type="match status" value="2"/>
</dbReference>
<dbReference type="Proteomes" id="UP000472573">
    <property type="component" value="Unassembled WGS sequence"/>
</dbReference>
<evidence type="ECO:0000256" key="1">
    <source>
        <dbReference type="ARBA" id="ARBA00022737"/>
    </source>
</evidence>
<gene>
    <name evidence="4" type="ORF">GBO79_02295</name>
    <name evidence="5" type="ORF">ITQ97_00720</name>
</gene>
<reference evidence="6" key="3">
    <citation type="submission" date="2020-03" db="EMBL/GenBank/DDBJ databases">
        <title>SpeciesPrimer: A bioinformatics pipeline dedicated to the design of qPCR primers for the quantification of bacterial species.</title>
        <authorList>
            <person name="Dreier M."/>
            <person name="Berthoud H."/>
            <person name="Shani N."/>
            <person name="Wechsler D."/>
            <person name="Junier P."/>
        </authorList>
    </citation>
    <scope>NUCLEOTIDE SEQUENCE [LARGE SCALE GENOMIC DNA]</scope>
    <source>
        <strain evidence="6">FAM13073</strain>
    </source>
</reference>
<keyword evidence="6" id="KW-1185">Reference proteome</keyword>
<dbReference type="PANTHER" id="PTHR45586">
    <property type="entry name" value="TPR REPEAT-CONTAINING PROTEIN PA4667"/>
    <property type="match status" value="1"/>
</dbReference>
<dbReference type="EMBL" id="JADOFV010000001">
    <property type="protein sequence ID" value="MBF7126361.1"/>
    <property type="molecule type" value="Genomic_DNA"/>
</dbReference>
<comment type="caution">
    <text evidence="5">The sequence shown here is derived from an EMBL/GenBank/DDBJ whole genome shotgun (WGS) entry which is preliminary data.</text>
</comment>
<sequence>MDNNESYSQKTLAALESGQIEESNRLYSWALRKDDNETLYNLAGELFALGFDGKALRIYEKLIEEYPNDDELLVLAAEILIDQGKNDAALENLDQISPDSEFYVSSLMVQADLYQTEELYEVSERKLVEAIKLAPEEPAIQLALGELYYTTQDYSKAVNYYLGLIKSGISEMSQINIVERLAVSYAAYGKFEKAIAYFEQIHEEDLTPDILMQEGITYLQLDENERAQATLEKVIELDPSYSSAYPYLINSYQKDEQWDKGLIAAQEGLAVDQYNPELYLQAAEMAEHALDNELVEKYLRKAIELAPENTEGMIRITDFYNRIGKYDETLRFASDDITDAQLNWNLALAYWKTDDFKKAASHFDAALSDLKDTTAFLLDLYHFLRESGQLERAVDIARKYVKLAPTDVDMQDELEQLEEQGY</sequence>
<reference evidence="4 6" key="1">
    <citation type="submission" date="2019-10" db="EMBL/GenBank/DDBJ databases">
        <authorList>
            <person name="Irmler S."/>
            <person name="Berthoud H."/>
            <person name="Roetschi A."/>
            <person name="Arias E."/>
            <person name="Shani N."/>
            <person name="Wuethrich D."/>
            <person name="Bruggmann R."/>
        </authorList>
    </citation>
    <scope>NUCLEOTIDE SEQUENCE [LARGE SCALE GENOMIC DNA]</scope>
    <source>
        <strain evidence="4 6">FAM13073</strain>
    </source>
</reference>
<dbReference type="AlphaFoldDB" id="A0A6L5A522"/>
<dbReference type="Pfam" id="PF13181">
    <property type="entry name" value="TPR_8"/>
    <property type="match status" value="1"/>
</dbReference>
<dbReference type="Gene3D" id="1.25.40.10">
    <property type="entry name" value="Tetratricopeptide repeat domain"/>
    <property type="match status" value="3"/>
</dbReference>
<dbReference type="PROSITE" id="PS50005">
    <property type="entry name" value="TPR"/>
    <property type="match status" value="1"/>
</dbReference>
<evidence type="ECO:0000313" key="5">
    <source>
        <dbReference type="EMBL" id="MBF7126361.1"/>
    </source>
</evidence>
<dbReference type="InterPro" id="IPR019734">
    <property type="entry name" value="TPR_rpt"/>
</dbReference>
<protein>
    <submittedName>
        <fullName evidence="5">Tetratricopeptide repeat protein</fullName>
    </submittedName>
</protein>
<evidence type="ECO:0000313" key="4">
    <source>
        <dbReference type="EMBL" id="KAF0415170.1"/>
    </source>
</evidence>
<reference evidence="5" key="4">
    <citation type="submission" date="2020-11" db="EMBL/GenBank/DDBJ databases">
        <title>Antibiotic susceptibility profiles of Pediococcus pentosaceus from various origins and their implications for the safety assessment of strains with food-technology applications.</title>
        <authorList>
            <person name="Shani N."/>
            <person name="Oberhaensli S."/>
            <person name="Arias E."/>
        </authorList>
    </citation>
    <scope>NUCLEOTIDE SEQUENCE</scope>
    <source>
        <strain evidence="5">FAM 19164</strain>
    </source>
</reference>
<proteinExistence type="predicted"/>
<feature type="repeat" description="TPR" evidence="3">
    <location>
        <begin position="208"/>
        <end position="241"/>
    </location>
</feature>
<evidence type="ECO:0000256" key="2">
    <source>
        <dbReference type="ARBA" id="ARBA00022803"/>
    </source>
</evidence>
<name>A0A6L5A522_PEDPE</name>
<reference evidence="4" key="2">
    <citation type="submission" date="2019-12" db="EMBL/GenBank/DDBJ databases">
        <title>SpeciesPrimer: A bioinformatics pipeline dedicated to the design of qPCR primers for the quantification of bacterial species.</title>
        <authorList>
            <person name="Dreier M."/>
            <person name="Berthoud H."/>
            <person name="Shani N."/>
            <person name="Wechsler D."/>
            <person name="Junier P."/>
        </authorList>
    </citation>
    <scope>NUCLEOTIDE SEQUENCE</scope>
    <source>
        <strain evidence="4">FAM13073</strain>
    </source>
</reference>